<dbReference type="Gene3D" id="2.40.50.40">
    <property type="match status" value="1"/>
</dbReference>
<dbReference type="InterPro" id="IPR016197">
    <property type="entry name" value="Chromo-like_dom_sf"/>
</dbReference>
<dbReference type="InterPro" id="IPR012337">
    <property type="entry name" value="RNaseH-like_sf"/>
</dbReference>
<dbReference type="InterPro" id="IPR023780">
    <property type="entry name" value="Chromo_domain"/>
</dbReference>
<dbReference type="SUPFAM" id="SSF53098">
    <property type="entry name" value="Ribonuclease H-like"/>
    <property type="match status" value="1"/>
</dbReference>
<dbReference type="SUPFAM" id="SSF54160">
    <property type="entry name" value="Chromo domain-like"/>
    <property type="match status" value="1"/>
</dbReference>
<dbReference type="Pfam" id="PF24626">
    <property type="entry name" value="SH3_Tf2-1"/>
    <property type="match status" value="1"/>
</dbReference>
<reference evidence="3" key="2">
    <citation type="submission" date="2025-08" db="UniProtKB">
        <authorList>
            <consortium name="RefSeq"/>
        </authorList>
    </citation>
    <scope>IDENTIFICATION</scope>
    <source>
        <tissue evidence="3">Leaves</tissue>
    </source>
</reference>
<feature type="domain" description="Integrase catalytic" evidence="1">
    <location>
        <begin position="1"/>
        <end position="80"/>
    </location>
</feature>
<dbReference type="RefSeq" id="XP_071940257.1">
    <property type="nucleotide sequence ID" value="XM_072084156.1"/>
</dbReference>
<sequence length="226" mass="25840">MDFIEGLPKSLGHDAIMVVVDRLTKYAHFISMGSHFTAKSVALVFFEQIYKLHGLPVDIIFDRDKIFTSLFWQELFHQTNTGLTGHLLRGIGFTSSYSLVDRPLWLFEKIELAAKYYRPHQIEKRIGAVAYKLKLPLGAAIHPVFHVSLLKPSAKGAPASTILPQPSDEGFFSITPSSILDRRWIDRDGHKVEQILVQWKDLQNEDATWEDFSVIKSQFPDFNPRD</sequence>
<organism evidence="2 3">
    <name type="scientific">Coffea arabica</name>
    <name type="common">Arabian coffee</name>
    <dbReference type="NCBI Taxonomy" id="13443"/>
    <lineage>
        <taxon>Eukaryota</taxon>
        <taxon>Viridiplantae</taxon>
        <taxon>Streptophyta</taxon>
        <taxon>Embryophyta</taxon>
        <taxon>Tracheophyta</taxon>
        <taxon>Spermatophyta</taxon>
        <taxon>Magnoliopsida</taxon>
        <taxon>eudicotyledons</taxon>
        <taxon>Gunneridae</taxon>
        <taxon>Pentapetalae</taxon>
        <taxon>asterids</taxon>
        <taxon>lamiids</taxon>
        <taxon>Gentianales</taxon>
        <taxon>Rubiaceae</taxon>
        <taxon>Ixoroideae</taxon>
        <taxon>Gardenieae complex</taxon>
        <taxon>Bertiereae - Coffeeae clade</taxon>
        <taxon>Coffeeae</taxon>
        <taxon>Coffea</taxon>
    </lineage>
</organism>
<evidence type="ECO:0000313" key="3">
    <source>
        <dbReference type="RefSeq" id="XP_071940257.1"/>
    </source>
</evidence>
<dbReference type="PANTHER" id="PTHR35046">
    <property type="entry name" value="ZINC KNUCKLE (CCHC-TYPE) FAMILY PROTEIN"/>
    <property type="match status" value="1"/>
</dbReference>
<dbReference type="Proteomes" id="UP001652660">
    <property type="component" value="Chromosome 1c"/>
</dbReference>
<dbReference type="InterPro" id="IPR036397">
    <property type="entry name" value="RNaseH_sf"/>
</dbReference>
<dbReference type="Gene3D" id="3.30.420.10">
    <property type="entry name" value="Ribonuclease H-like superfamily/Ribonuclease H"/>
    <property type="match status" value="1"/>
</dbReference>
<dbReference type="GeneID" id="140038807"/>
<keyword evidence="2" id="KW-1185">Reference proteome</keyword>
<accession>A0ABM4X895</accession>
<evidence type="ECO:0000313" key="2">
    <source>
        <dbReference type="Proteomes" id="UP001652660"/>
    </source>
</evidence>
<gene>
    <name evidence="3" type="primary">LOC140038807</name>
</gene>
<name>A0ABM4X895_COFAR</name>
<reference evidence="2" key="1">
    <citation type="journal article" date="2025" name="Foods">
        <title>Unveiling the Microbial Signatures of Arabica Coffee Cherries: Insights into Ripeness Specific Diversity, Functional Traits, and Implications for Quality and Safety.</title>
        <authorList>
            <consortium name="RefSeq"/>
            <person name="Tenea G.N."/>
            <person name="Cifuentes V."/>
            <person name="Reyes P."/>
            <person name="Cevallos-Vallejos M."/>
        </authorList>
    </citation>
    <scope>NUCLEOTIDE SEQUENCE [LARGE SCALE GENOMIC DNA]</scope>
</reference>
<dbReference type="PANTHER" id="PTHR35046:SF18">
    <property type="entry name" value="RNA-DIRECTED DNA POLYMERASE"/>
    <property type="match status" value="1"/>
</dbReference>
<evidence type="ECO:0000259" key="1">
    <source>
        <dbReference type="PROSITE" id="PS50994"/>
    </source>
</evidence>
<dbReference type="Pfam" id="PF00385">
    <property type="entry name" value="Chromo"/>
    <property type="match status" value="1"/>
</dbReference>
<dbReference type="InterPro" id="IPR056924">
    <property type="entry name" value="SH3_Tf2-1"/>
</dbReference>
<dbReference type="InterPro" id="IPR001584">
    <property type="entry name" value="Integrase_cat-core"/>
</dbReference>
<dbReference type="PROSITE" id="PS50994">
    <property type="entry name" value="INTEGRASE"/>
    <property type="match status" value="1"/>
</dbReference>
<proteinExistence type="predicted"/>
<protein>
    <recommendedName>
        <fullName evidence="1">Integrase catalytic domain-containing protein</fullName>
    </recommendedName>
</protein>